<dbReference type="GO" id="GO:0030313">
    <property type="term" value="C:cell envelope"/>
    <property type="evidence" value="ECO:0007669"/>
    <property type="project" value="UniProtKB-SubCell"/>
</dbReference>
<dbReference type="GO" id="GO:0030001">
    <property type="term" value="P:metal ion transport"/>
    <property type="evidence" value="ECO:0007669"/>
    <property type="project" value="InterPro"/>
</dbReference>
<dbReference type="RefSeq" id="WP_147852451.1">
    <property type="nucleotide sequence ID" value="NZ_VDUZ01000084.1"/>
</dbReference>
<dbReference type="OrthoDB" id="9793396at2"/>
<dbReference type="PANTHER" id="PTHR42953:SF1">
    <property type="entry name" value="METAL-BINDING PROTEIN HI_0362-RELATED"/>
    <property type="match status" value="1"/>
</dbReference>
<dbReference type="AlphaFoldDB" id="A0A5C8P6Q1"/>
<dbReference type="Proteomes" id="UP000321638">
    <property type="component" value="Unassembled WGS sequence"/>
</dbReference>
<evidence type="ECO:0000256" key="5">
    <source>
        <dbReference type="ARBA" id="ARBA00022729"/>
    </source>
</evidence>
<protein>
    <submittedName>
        <fullName evidence="8">Metal ABC transporter substrate-binding protein</fullName>
    </submittedName>
</protein>
<dbReference type="Pfam" id="PF01297">
    <property type="entry name" value="ZnuA"/>
    <property type="match status" value="1"/>
</dbReference>
<comment type="similarity">
    <text evidence="2 6">Belongs to the bacterial solute-binding protein 9 family.</text>
</comment>
<evidence type="ECO:0000256" key="6">
    <source>
        <dbReference type="RuleBase" id="RU003512"/>
    </source>
</evidence>
<keyword evidence="9" id="KW-1185">Reference proteome</keyword>
<evidence type="ECO:0000256" key="4">
    <source>
        <dbReference type="ARBA" id="ARBA00022723"/>
    </source>
</evidence>
<dbReference type="EMBL" id="VDUZ01000084">
    <property type="protein sequence ID" value="TXL69403.1"/>
    <property type="molecule type" value="Genomic_DNA"/>
</dbReference>
<accession>A0A5C8P6Q1</accession>
<dbReference type="GO" id="GO:0046872">
    <property type="term" value="F:metal ion binding"/>
    <property type="evidence" value="ECO:0007669"/>
    <property type="project" value="UniProtKB-KW"/>
</dbReference>
<evidence type="ECO:0000313" key="9">
    <source>
        <dbReference type="Proteomes" id="UP000321638"/>
    </source>
</evidence>
<comment type="caution">
    <text evidence="8">The sequence shown here is derived from an EMBL/GenBank/DDBJ whole genome shotgun (WGS) entry which is preliminary data.</text>
</comment>
<evidence type="ECO:0000313" key="8">
    <source>
        <dbReference type="EMBL" id="TXL69403.1"/>
    </source>
</evidence>
<keyword evidence="4" id="KW-0479">Metal-binding</keyword>
<sequence>MPDRSPLPRRALLLGGAALLAGSPAAAQQQTLQAVASFSIIGDMLREVGGDRVEVTTIVGPDQDAHTYQPTPSNAKAVAAAKVLVVNGLGFEGWIERLARAAPFKGTRIVLTDGIAKPLQLDASGKSGHKHAHDAPDPHTWQDIANGRLYVRNIVAGLAAADPASADAYRQRGADYDRRLAGLDDWVRSQIATVPADKRKVITGHDAFQYFAKAYGVEFLAPIGISTDQEPSAQQVAALIRQMQREHIKAVFIENMSNPKLVEQIARDAGGAVGPSLYVDALSKPGGPADTYEKMFRHNVPALVAGMLKN</sequence>
<dbReference type="InterPro" id="IPR006128">
    <property type="entry name" value="Lipoprotein_PsaA-like"/>
</dbReference>
<dbReference type="InterPro" id="IPR050492">
    <property type="entry name" value="Bact_metal-bind_prot9"/>
</dbReference>
<dbReference type="InterPro" id="IPR006311">
    <property type="entry name" value="TAT_signal"/>
</dbReference>
<dbReference type="PRINTS" id="PR00690">
    <property type="entry name" value="ADHESNFAMILY"/>
</dbReference>
<dbReference type="InterPro" id="IPR006127">
    <property type="entry name" value="ZnuA-like"/>
</dbReference>
<organism evidence="8 9">
    <name type="scientific">Vineibacter terrae</name>
    <dbReference type="NCBI Taxonomy" id="2586908"/>
    <lineage>
        <taxon>Bacteria</taxon>
        <taxon>Pseudomonadati</taxon>
        <taxon>Pseudomonadota</taxon>
        <taxon>Alphaproteobacteria</taxon>
        <taxon>Hyphomicrobiales</taxon>
        <taxon>Vineibacter</taxon>
    </lineage>
</organism>
<dbReference type="SUPFAM" id="SSF53807">
    <property type="entry name" value="Helical backbone' metal receptor"/>
    <property type="match status" value="1"/>
</dbReference>
<feature type="signal peptide" evidence="7">
    <location>
        <begin position="1"/>
        <end position="27"/>
    </location>
</feature>
<keyword evidence="3 6" id="KW-0813">Transport</keyword>
<proteinExistence type="inferred from homology"/>
<name>A0A5C8P6Q1_9HYPH</name>
<evidence type="ECO:0000256" key="3">
    <source>
        <dbReference type="ARBA" id="ARBA00022448"/>
    </source>
</evidence>
<comment type="subcellular location">
    <subcellularLocation>
        <location evidence="1">Cell envelope</location>
    </subcellularLocation>
</comment>
<evidence type="ECO:0000256" key="2">
    <source>
        <dbReference type="ARBA" id="ARBA00011028"/>
    </source>
</evidence>
<dbReference type="InterPro" id="IPR006129">
    <property type="entry name" value="AdhesinB"/>
</dbReference>
<dbReference type="GO" id="GO:0007155">
    <property type="term" value="P:cell adhesion"/>
    <property type="evidence" value="ECO:0007669"/>
    <property type="project" value="InterPro"/>
</dbReference>
<gene>
    <name evidence="8" type="ORF">FHP25_39115</name>
</gene>
<keyword evidence="5 7" id="KW-0732">Signal</keyword>
<dbReference type="PRINTS" id="PR00691">
    <property type="entry name" value="ADHESINB"/>
</dbReference>
<dbReference type="PROSITE" id="PS51318">
    <property type="entry name" value="TAT"/>
    <property type="match status" value="1"/>
</dbReference>
<dbReference type="Gene3D" id="3.40.50.1980">
    <property type="entry name" value="Nitrogenase molybdenum iron protein domain"/>
    <property type="match status" value="2"/>
</dbReference>
<evidence type="ECO:0000256" key="7">
    <source>
        <dbReference type="SAM" id="SignalP"/>
    </source>
</evidence>
<reference evidence="8 9" key="1">
    <citation type="submission" date="2019-06" db="EMBL/GenBank/DDBJ databases">
        <title>New taxonomy in bacterial strain CC-CFT640, isolated from vineyard.</title>
        <authorList>
            <person name="Lin S.-Y."/>
            <person name="Tsai C.-F."/>
            <person name="Young C.-C."/>
        </authorList>
    </citation>
    <scope>NUCLEOTIDE SEQUENCE [LARGE SCALE GENOMIC DNA]</scope>
    <source>
        <strain evidence="8 9">CC-CFT640</strain>
    </source>
</reference>
<evidence type="ECO:0000256" key="1">
    <source>
        <dbReference type="ARBA" id="ARBA00004196"/>
    </source>
</evidence>
<dbReference type="PANTHER" id="PTHR42953">
    <property type="entry name" value="HIGH-AFFINITY ZINC UPTAKE SYSTEM PROTEIN ZNUA-RELATED"/>
    <property type="match status" value="1"/>
</dbReference>
<feature type="chain" id="PRO_5022665196" evidence="7">
    <location>
        <begin position="28"/>
        <end position="310"/>
    </location>
</feature>